<dbReference type="EC" id="2.7.12.2" evidence="6"/>
<dbReference type="Pfam" id="PF00069">
    <property type="entry name" value="Pkinase"/>
    <property type="match status" value="1"/>
</dbReference>
<evidence type="ECO:0000256" key="6">
    <source>
        <dbReference type="ARBA" id="ARBA00038999"/>
    </source>
</evidence>
<dbReference type="PROSITE" id="PS50011">
    <property type="entry name" value="PROTEIN_KINASE_DOM"/>
    <property type="match status" value="1"/>
</dbReference>
<feature type="domain" description="Protein kinase" evidence="10">
    <location>
        <begin position="21"/>
        <end position="345"/>
    </location>
</feature>
<comment type="catalytic activity">
    <reaction evidence="7">
        <text>L-seryl-[protein] + ATP = O-phospho-L-seryl-[protein] + ADP + H(+)</text>
        <dbReference type="Rhea" id="RHEA:17989"/>
        <dbReference type="Rhea" id="RHEA-COMP:9863"/>
        <dbReference type="Rhea" id="RHEA-COMP:11604"/>
        <dbReference type="ChEBI" id="CHEBI:15378"/>
        <dbReference type="ChEBI" id="CHEBI:29999"/>
        <dbReference type="ChEBI" id="CHEBI:30616"/>
        <dbReference type="ChEBI" id="CHEBI:83421"/>
        <dbReference type="ChEBI" id="CHEBI:456216"/>
        <dbReference type="EC" id="2.7.12.2"/>
    </reaction>
</comment>
<evidence type="ECO:0000256" key="9">
    <source>
        <dbReference type="ARBA" id="ARBA00051693"/>
    </source>
</evidence>
<organism evidence="11 12">
    <name type="scientific">Panagrellus redivivus</name>
    <name type="common">Microworm</name>
    <dbReference type="NCBI Taxonomy" id="6233"/>
    <lineage>
        <taxon>Eukaryota</taxon>
        <taxon>Metazoa</taxon>
        <taxon>Ecdysozoa</taxon>
        <taxon>Nematoda</taxon>
        <taxon>Chromadorea</taxon>
        <taxon>Rhabditida</taxon>
        <taxon>Tylenchina</taxon>
        <taxon>Panagrolaimomorpha</taxon>
        <taxon>Panagrolaimoidea</taxon>
        <taxon>Panagrolaimidae</taxon>
        <taxon>Panagrellus</taxon>
    </lineage>
</organism>
<dbReference type="InterPro" id="IPR008271">
    <property type="entry name" value="Ser/Thr_kinase_AS"/>
</dbReference>
<dbReference type="AlphaFoldDB" id="A0A7E4V7Q3"/>
<keyword evidence="4" id="KW-0067">ATP-binding</keyword>
<evidence type="ECO:0000256" key="4">
    <source>
        <dbReference type="ARBA" id="ARBA00022840"/>
    </source>
</evidence>
<evidence type="ECO:0000313" key="12">
    <source>
        <dbReference type="WBParaSite" id="Pan_g17569.t1"/>
    </source>
</evidence>
<reference evidence="12" key="2">
    <citation type="submission" date="2020-10" db="UniProtKB">
        <authorList>
            <consortium name="WormBaseParasite"/>
        </authorList>
    </citation>
    <scope>IDENTIFICATION</scope>
</reference>
<evidence type="ECO:0000256" key="3">
    <source>
        <dbReference type="ARBA" id="ARBA00022777"/>
    </source>
</evidence>
<dbReference type="SUPFAM" id="SSF56112">
    <property type="entry name" value="Protein kinase-like (PK-like)"/>
    <property type="match status" value="1"/>
</dbReference>
<evidence type="ECO:0000256" key="7">
    <source>
        <dbReference type="ARBA" id="ARBA00049014"/>
    </source>
</evidence>
<evidence type="ECO:0000256" key="1">
    <source>
        <dbReference type="ARBA" id="ARBA00022679"/>
    </source>
</evidence>
<dbReference type="PROSITE" id="PS00108">
    <property type="entry name" value="PROTEIN_KINASE_ST"/>
    <property type="match status" value="1"/>
</dbReference>
<evidence type="ECO:0000259" key="10">
    <source>
        <dbReference type="PROSITE" id="PS50011"/>
    </source>
</evidence>
<reference evidence="11" key="1">
    <citation type="journal article" date="2013" name="Genetics">
        <title>The draft genome and transcriptome of Panagrellus redivivus are shaped by the harsh demands of a free-living lifestyle.</title>
        <authorList>
            <person name="Srinivasan J."/>
            <person name="Dillman A.R."/>
            <person name="Macchietto M.G."/>
            <person name="Heikkinen L."/>
            <person name="Lakso M."/>
            <person name="Fracchia K.M."/>
            <person name="Antoshechkin I."/>
            <person name="Mortazavi A."/>
            <person name="Wong G."/>
            <person name="Sternberg P.W."/>
        </authorList>
    </citation>
    <scope>NUCLEOTIDE SEQUENCE [LARGE SCALE GENOMIC DNA]</scope>
    <source>
        <strain evidence="11">MT8872</strain>
    </source>
</reference>
<comment type="catalytic activity">
    <reaction evidence="8">
        <text>L-threonyl-[protein] + ATP = O-phospho-L-threonyl-[protein] + ADP + H(+)</text>
        <dbReference type="Rhea" id="RHEA:46608"/>
        <dbReference type="Rhea" id="RHEA-COMP:11060"/>
        <dbReference type="Rhea" id="RHEA-COMP:11605"/>
        <dbReference type="ChEBI" id="CHEBI:15378"/>
        <dbReference type="ChEBI" id="CHEBI:30013"/>
        <dbReference type="ChEBI" id="CHEBI:30616"/>
        <dbReference type="ChEBI" id="CHEBI:61977"/>
        <dbReference type="ChEBI" id="CHEBI:456216"/>
        <dbReference type="EC" id="2.7.12.2"/>
    </reaction>
</comment>
<protein>
    <recommendedName>
        <fullName evidence="6">mitogen-activated protein kinase kinase</fullName>
        <ecNumber evidence="6">2.7.12.2</ecNumber>
    </recommendedName>
</protein>
<evidence type="ECO:0000256" key="2">
    <source>
        <dbReference type="ARBA" id="ARBA00022741"/>
    </source>
</evidence>
<evidence type="ECO:0000313" key="11">
    <source>
        <dbReference type="Proteomes" id="UP000492821"/>
    </source>
</evidence>
<accession>A0A7E4V7Q3</accession>
<comment type="similarity">
    <text evidence="5">Belongs to the protein kinase superfamily. STE Ser/Thr protein kinase family. MAP kinase kinase subfamily.</text>
</comment>
<sequence>MRPFLPPISLKPETVPTKSFDVKTDLIFPGKWNGKFDWKDFSDPVSFFPDAKSNNRVEMREHKIAKLNVILKTVDITDYKKDMKYIEREVAALNKVRESPYKFIIGYYGCGVESSVHRRYFLCTEVMEGSLLSLRLKLGRVYDDPMILRYVNYGMVMALDYLYSGDKNIIHRDIKPDNILFQTSARSSGNKGEKWLCVKLTDFGISRTLLDNGASTAMDGTLKYRAPERKDNLQLADLEQTDRKYRVYGIETDIWSLGLTVLEMALEEYPLEERVKANGDLKRVLSAYCYEPFTIIDEDKLQTKAGTSRVRNRILPLLIKYLEKCIAPAADRAKDYATLKELTYVKDFVASAGELYDKKTGKLKYNEQR</sequence>
<dbReference type="GO" id="GO:0005524">
    <property type="term" value="F:ATP binding"/>
    <property type="evidence" value="ECO:0007669"/>
    <property type="project" value="UniProtKB-KW"/>
</dbReference>
<comment type="catalytic activity">
    <reaction evidence="9">
        <text>L-tyrosyl-[protein] + ATP = O-phospho-L-tyrosyl-[protein] + ADP + H(+)</text>
        <dbReference type="Rhea" id="RHEA:10596"/>
        <dbReference type="Rhea" id="RHEA-COMP:10136"/>
        <dbReference type="Rhea" id="RHEA-COMP:20101"/>
        <dbReference type="ChEBI" id="CHEBI:15378"/>
        <dbReference type="ChEBI" id="CHEBI:30616"/>
        <dbReference type="ChEBI" id="CHEBI:46858"/>
        <dbReference type="ChEBI" id="CHEBI:61978"/>
        <dbReference type="ChEBI" id="CHEBI:456216"/>
        <dbReference type="EC" id="2.7.12.2"/>
    </reaction>
</comment>
<dbReference type="InterPro" id="IPR000719">
    <property type="entry name" value="Prot_kinase_dom"/>
</dbReference>
<keyword evidence="1" id="KW-0808">Transferase</keyword>
<dbReference type="PANTHER" id="PTHR48013">
    <property type="entry name" value="DUAL SPECIFICITY MITOGEN-ACTIVATED PROTEIN KINASE KINASE 5-RELATED"/>
    <property type="match status" value="1"/>
</dbReference>
<proteinExistence type="inferred from homology"/>
<dbReference type="WBParaSite" id="Pan_g17569.t1">
    <property type="protein sequence ID" value="Pan_g17569.t1"/>
    <property type="gene ID" value="Pan_g17569"/>
</dbReference>
<dbReference type="Proteomes" id="UP000492821">
    <property type="component" value="Unassembled WGS sequence"/>
</dbReference>
<name>A0A7E4V7Q3_PANRE</name>
<evidence type="ECO:0000256" key="5">
    <source>
        <dbReference type="ARBA" id="ARBA00038035"/>
    </source>
</evidence>
<keyword evidence="3" id="KW-0418">Kinase</keyword>
<dbReference type="InterPro" id="IPR011009">
    <property type="entry name" value="Kinase-like_dom_sf"/>
</dbReference>
<evidence type="ECO:0000256" key="8">
    <source>
        <dbReference type="ARBA" id="ARBA00049299"/>
    </source>
</evidence>
<keyword evidence="11" id="KW-1185">Reference proteome</keyword>
<dbReference type="PANTHER" id="PTHR48013:SF9">
    <property type="entry name" value="DUAL SPECIFICITY MITOGEN-ACTIVATED PROTEIN KINASE KINASE 5"/>
    <property type="match status" value="1"/>
</dbReference>
<dbReference type="Gene3D" id="1.10.510.10">
    <property type="entry name" value="Transferase(Phosphotransferase) domain 1"/>
    <property type="match status" value="1"/>
</dbReference>
<keyword evidence="2" id="KW-0547">Nucleotide-binding</keyword>
<dbReference type="GO" id="GO:0004708">
    <property type="term" value="F:MAP kinase kinase activity"/>
    <property type="evidence" value="ECO:0007669"/>
    <property type="project" value="UniProtKB-EC"/>
</dbReference>
<dbReference type="SMART" id="SM00220">
    <property type="entry name" value="S_TKc"/>
    <property type="match status" value="1"/>
</dbReference>